<dbReference type="Proteomes" id="UP000053424">
    <property type="component" value="Unassembled WGS sequence"/>
</dbReference>
<name>A0A0C3C2S9_HEBCY</name>
<evidence type="ECO:0000256" key="2">
    <source>
        <dbReference type="ARBA" id="ARBA00023128"/>
    </source>
</evidence>
<comment type="similarity">
    <text evidence="4">Belongs to the complex I LYR family. SDHAF1 subfamily.</text>
</comment>
<proteinExistence type="inferred from homology"/>
<dbReference type="InterPro" id="IPR008011">
    <property type="entry name" value="Complex1_LYR_dom"/>
</dbReference>
<evidence type="ECO:0000256" key="1">
    <source>
        <dbReference type="ARBA" id="ARBA00004305"/>
    </source>
</evidence>
<dbReference type="GO" id="GO:0005759">
    <property type="term" value="C:mitochondrial matrix"/>
    <property type="evidence" value="ECO:0007669"/>
    <property type="project" value="UniProtKB-SubCell"/>
</dbReference>
<evidence type="ECO:0000313" key="7">
    <source>
        <dbReference type="Proteomes" id="UP000053424"/>
    </source>
</evidence>
<evidence type="ECO:0000256" key="3">
    <source>
        <dbReference type="ARBA" id="ARBA00023186"/>
    </source>
</evidence>
<dbReference type="STRING" id="686832.A0A0C3C2S9"/>
<keyword evidence="2" id="KW-0496">Mitochondrion</keyword>
<sequence>MSIARSGLQKDVLKLYRRALRMANSKPEAVRPKFRLFVQYTFRSNASKVSPRDVSSIEHLLRKGGKQLEQFEDSAVKDCFLSQAMVEWGLNGPGTRKALE</sequence>
<dbReference type="AlphaFoldDB" id="A0A0C3C2S9"/>
<evidence type="ECO:0000313" key="6">
    <source>
        <dbReference type="EMBL" id="KIM43205.1"/>
    </source>
</evidence>
<dbReference type="InterPro" id="IPR045295">
    <property type="entry name" value="Complex1_LYR_SDHAF1_LYRM8"/>
</dbReference>
<reference evidence="6 7" key="1">
    <citation type="submission" date="2014-04" db="EMBL/GenBank/DDBJ databases">
        <authorList>
            <consortium name="DOE Joint Genome Institute"/>
            <person name="Kuo A."/>
            <person name="Gay G."/>
            <person name="Dore J."/>
            <person name="Kohler A."/>
            <person name="Nagy L.G."/>
            <person name="Floudas D."/>
            <person name="Copeland A."/>
            <person name="Barry K.W."/>
            <person name="Cichocki N."/>
            <person name="Veneault-Fourrey C."/>
            <person name="LaButti K."/>
            <person name="Lindquist E.A."/>
            <person name="Lipzen A."/>
            <person name="Lundell T."/>
            <person name="Morin E."/>
            <person name="Murat C."/>
            <person name="Sun H."/>
            <person name="Tunlid A."/>
            <person name="Henrissat B."/>
            <person name="Grigoriev I.V."/>
            <person name="Hibbett D.S."/>
            <person name="Martin F."/>
            <person name="Nordberg H.P."/>
            <person name="Cantor M.N."/>
            <person name="Hua S.X."/>
        </authorList>
    </citation>
    <scope>NUCLEOTIDE SEQUENCE [LARGE SCALE GENOMIC DNA]</scope>
    <source>
        <strain evidence="7">h7</strain>
    </source>
</reference>
<keyword evidence="3" id="KW-0143">Chaperone</keyword>
<protein>
    <recommendedName>
        <fullName evidence="5">Complex 1 LYR protein domain-containing protein</fullName>
    </recommendedName>
</protein>
<reference evidence="7" key="2">
    <citation type="submission" date="2015-01" db="EMBL/GenBank/DDBJ databases">
        <title>Evolutionary Origins and Diversification of the Mycorrhizal Mutualists.</title>
        <authorList>
            <consortium name="DOE Joint Genome Institute"/>
            <consortium name="Mycorrhizal Genomics Consortium"/>
            <person name="Kohler A."/>
            <person name="Kuo A."/>
            <person name="Nagy L.G."/>
            <person name="Floudas D."/>
            <person name="Copeland A."/>
            <person name="Barry K.W."/>
            <person name="Cichocki N."/>
            <person name="Veneault-Fourrey C."/>
            <person name="LaButti K."/>
            <person name="Lindquist E.A."/>
            <person name="Lipzen A."/>
            <person name="Lundell T."/>
            <person name="Morin E."/>
            <person name="Murat C."/>
            <person name="Riley R."/>
            <person name="Ohm R."/>
            <person name="Sun H."/>
            <person name="Tunlid A."/>
            <person name="Henrissat B."/>
            <person name="Grigoriev I.V."/>
            <person name="Hibbett D.S."/>
            <person name="Martin F."/>
        </authorList>
    </citation>
    <scope>NUCLEOTIDE SEQUENCE [LARGE SCALE GENOMIC DNA]</scope>
    <source>
        <strain evidence="7">h7</strain>
    </source>
</reference>
<evidence type="ECO:0000259" key="5">
    <source>
        <dbReference type="Pfam" id="PF05347"/>
    </source>
</evidence>
<evidence type="ECO:0000256" key="4">
    <source>
        <dbReference type="ARBA" id="ARBA00025715"/>
    </source>
</evidence>
<comment type="subcellular location">
    <subcellularLocation>
        <location evidence="1">Mitochondrion matrix</location>
    </subcellularLocation>
</comment>
<dbReference type="OrthoDB" id="273010at2759"/>
<feature type="domain" description="Complex 1 LYR protein" evidence="5">
    <location>
        <begin position="11"/>
        <end position="70"/>
    </location>
</feature>
<dbReference type="PANTHER" id="PTHR13675">
    <property type="entry name" value="LYR MOTIF-CONTAINING PROTEIN 2"/>
    <property type="match status" value="1"/>
</dbReference>
<keyword evidence="7" id="KW-1185">Reference proteome</keyword>
<dbReference type="HOGENOM" id="CLU_154777_1_0_1"/>
<gene>
    <name evidence="6" type="ORF">M413DRAFT_444014</name>
</gene>
<dbReference type="Pfam" id="PF05347">
    <property type="entry name" value="Complex1_LYR"/>
    <property type="match status" value="1"/>
</dbReference>
<dbReference type="GO" id="GO:0034553">
    <property type="term" value="P:mitochondrial respiratory chain complex II assembly"/>
    <property type="evidence" value="ECO:0007669"/>
    <property type="project" value="InterPro"/>
</dbReference>
<organism evidence="6 7">
    <name type="scientific">Hebeloma cylindrosporum</name>
    <dbReference type="NCBI Taxonomy" id="76867"/>
    <lineage>
        <taxon>Eukaryota</taxon>
        <taxon>Fungi</taxon>
        <taxon>Dikarya</taxon>
        <taxon>Basidiomycota</taxon>
        <taxon>Agaricomycotina</taxon>
        <taxon>Agaricomycetes</taxon>
        <taxon>Agaricomycetidae</taxon>
        <taxon>Agaricales</taxon>
        <taxon>Agaricineae</taxon>
        <taxon>Hymenogastraceae</taxon>
        <taxon>Hebeloma</taxon>
    </lineage>
</organism>
<dbReference type="EMBL" id="KN831776">
    <property type="protein sequence ID" value="KIM43205.1"/>
    <property type="molecule type" value="Genomic_DNA"/>
</dbReference>
<dbReference type="PANTHER" id="PTHR13675:SF1">
    <property type="entry name" value="SUCCINATE DEHYDROGENASE ASSEMBLY FACTOR 1, MITOCHONDRIAL"/>
    <property type="match status" value="1"/>
</dbReference>
<accession>A0A0C3C2S9</accession>
<dbReference type="CDD" id="cd20268">
    <property type="entry name" value="Complex1_LYR_SDHAF1_LYRM8"/>
    <property type="match status" value="1"/>
</dbReference>